<evidence type="ECO:0000313" key="5">
    <source>
        <dbReference type="Proteomes" id="UP000264779"/>
    </source>
</evidence>
<evidence type="ECO:0000259" key="1">
    <source>
        <dbReference type="Pfam" id="PF01726"/>
    </source>
</evidence>
<dbReference type="SUPFAM" id="SSF46785">
    <property type="entry name" value="Winged helix' DNA-binding domain"/>
    <property type="match status" value="1"/>
</dbReference>
<protein>
    <recommendedName>
        <fullName evidence="1">LexA repressor DNA-binding domain-containing protein</fullName>
    </recommendedName>
</protein>
<feature type="domain" description="LexA repressor DNA-binding" evidence="1">
    <location>
        <begin position="4"/>
        <end position="61"/>
    </location>
</feature>
<proteinExistence type="predicted"/>
<evidence type="ECO:0000313" key="2">
    <source>
        <dbReference type="EMBL" id="HAW74180.1"/>
    </source>
</evidence>
<accession>A0A349TP90</accession>
<gene>
    <name evidence="2" type="ORF">DCW74_00410</name>
    <name evidence="3" type="ORF">DEB45_13050</name>
</gene>
<dbReference type="Proteomes" id="UP000264779">
    <property type="component" value="Unassembled WGS sequence"/>
</dbReference>
<comment type="caution">
    <text evidence="3">The sequence shown here is derived from an EMBL/GenBank/DDBJ whole genome shotgun (WGS) entry which is preliminary data.</text>
</comment>
<reference evidence="4 5" key="1">
    <citation type="journal article" date="2018" name="Nat. Biotechnol.">
        <title>A standardized bacterial taxonomy based on genome phylogeny substantially revises the tree of life.</title>
        <authorList>
            <person name="Parks D.H."/>
            <person name="Chuvochina M."/>
            <person name="Waite D.W."/>
            <person name="Rinke C."/>
            <person name="Skarshewski A."/>
            <person name="Chaumeil P.A."/>
            <person name="Hugenholtz P."/>
        </authorList>
    </citation>
    <scope>NUCLEOTIDE SEQUENCE [LARGE SCALE GENOMIC DNA]</scope>
    <source>
        <strain evidence="3">UBA11621</strain>
        <strain evidence="2">UBA11978</strain>
    </source>
</reference>
<dbReference type="GO" id="GO:0004252">
    <property type="term" value="F:serine-type endopeptidase activity"/>
    <property type="evidence" value="ECO:0007669"/>
    <property type="project" value="InterPro"/>
</dbReference>
<dbReference type="Proteomes" id="UP000263517">
    <property type="component" value="Unassembled WGS sequence"/>
</dbReference>
<dbReference type="GO" id="GO:0006508">
    <property type="term" value="P:proteolysis"/>
    <property type="evidence" value="ECO:0007669"/>
    <property type="project" value="InterPro"/>
</dbReference>
<organism evidence="3 5">
    <name type="scientific">Alteromonas australica</name>
    <dbReference type="NCBI Taxonomy" id="589873"/>
    <lineage>
        <taxon>Bacteria</taxon>
        <taxon>Pseudomonadati</taxon>
        <taxon>Pseudomonadota</taxon>
        <taxon>Gammaproteobacteria</taxon>
        <taxon>Alteromonadales</taxon>
        <taxon>Alteromonadaceae</taxon>
        <taxon>Alteromonas/Salinimonas group</taxon>
        <taxon>Alteromonas</taxon>
    </lineage>
</organism>
<dbReference type="Gene3D" id="1.10.10.10">
    <property type="entry name" value="Winged helix-like DNA-binding domain superfamily/Winged helix DNA-binding domain"/>
    <property type="match status" value="1"/>
</dbReference>
<name>A0A349TP90_9ALTE</name>
<sequence length="83" mass="9475">MTPALTDKQISYMDFIHKFIAENDNFPTFEVIAEHFGVAPNSVSGHLLALKRKGYIEFCPNMVSYRRTSVFKSFMAIRERAAA</sequence>
<dbReference type="RefSeq" id="WP_272965273.1">
    <property type="nucleotide sequence ID" value="NZ_CALBIY010000020.1"/>
</dbReference>
<dbReference type="AlphaFoldDB" id="A0A349TP90"/>
<dbReference type="InterPro" id="IPR036390">
    <property type="entry name" value="WH_DNA-bd_sf"/>
</dbReference>
<evidence type="ECO:0000313" key="4">
    <source>
        <dbReference type="Proteomes" id="UP000263517"/>
    </source>
</evidence>
<dbReference type="EMBL" id="DONK01000198">
    <property type="protein sequence ID" value="HBU52178.1"/>
    <property type="molecule type" value="Genomic_DNA"/>
</dbReference>
<dbReference type="Pfam" id="PF01726">
    <property type="entry name" value="LexA_DNA_bind"/>
    <property type="match status" value="1"/>
</dbReference>
<dbReference type="EMBL" id="DNAN01000015">
    <property type="protein sequence ID" value="HAW74180.1"/>
    <property type="molecule type" value="Genomic_DNA"/>
</dbReference>
<dbReference type="InterPro" id="IPR036388">
    <property type="entry name" value="WH-like_DNA-bd_sf"/>
</dbReference>
<evidence type="ECO:0000313" key="3">
    <source>
        <dbReference type="EMBL" id="HBU52178.1"/>
    </source>
</evidence>
<dbReference type="InterPro" id="IPR006199">
    <property type="entry name" value="LexA_DNA-bd_dom"/>
</dbReference>